<evidence type="ECO:0000313" key="6">
    <source>
        <dbReference type="Proteomes" id="UP000028123"/>
    </source>
</evidence>
<dbReference type="GO" id="GO:0043565">
    <property type="term" value="F:sequence-specific DNA binding"/>
    <property type="evidence" value="ECO:0007669"/>
    <property type="project" value="InterPro"/>
</dbReference>
<keyword evidence="1" id="KW-0805">Transcription regulation</keyword>
<feature type="domain" description="HTH araC/xylS-type" evidence="4">
    <location>
        <begin position="220"/>
        <end position="318"/>
    </location>
</feature>
<dbReference type="GO" id="GO:0003700">
    <property type="term" value="F:DNA-binding transcription factor activity"/>
    <property type="evidence" value="ECO:0007669"/>
    <property type="project" value="InterPro"/>
</dbReference>
<proteinExistence type="predicted"/>
<dbReference type="PANTHER" id="PTHR47893:SF1">
    <property type="entry name" value="REGULATORY PROTEIN PCHR"/>
    <property type="match status" value="1"/>
</dbReference>
<dbReference type="PROSITE" id="PS00041">
    <property type="entry name" value="HTH_ARAC_FAMILY_1"/>
    <property type="match status" value="1"/>
</dbReference>
<reference evidence="5 6" key="1">
    <citation type="submission" date="2014-06" db="EMBL/GenBank/DDBJ databases">
        <title>Draft genome sequence of Paenibacillus sp. MSt1.</title>
        <authorList>
            <person name="Aw Y.K."/>
            <person name="Ong K.S."/>
            <person name="Gan H.M."/>
            <person name="Lee S.M."/>
        </authorList>
    </citation>
    <scope>NUCLEOTIDE SEQUENCE [LARGE SCALE GENOMIC DNA]</scope>
    <source>
        <strain evidence="5 6">MSt1</strain>
    </source>
</reference>
<dbReference type="OrthoDB" id="9782503at2"/>
<comment type="caution">
    <text evidence="5">The sequence shown here is derived from an EMBL/GenBank/DDBJ whole genome shotgun (WGS) entry which is preliminary data.</text>
</comment>
<dbReference type="EMBL" id="JNVM01000024">
    <property type="protein sequence ID" value="KEQ23151.1"/>
    <property type="molecule type" value="Genomic_DNA"/>
</dbReference>
<dbReference type="Proteomes" id="UP000028123">
    <property type="component" value="Unassembled WGS sequence"/>
</dbReference>
<keyword evidence="3" id="KW-0804">Transcription</keyword>
<sequence length="321" mass="36737">MKKQTISNPFTENFTRISDSLCGSGHVKEQTESIAYLSPFWGTGCHRRVCLREGLELDYSEMLLGRRLSIESTVRRPMLELALNIDSGADWFVDGHKTEFPSRGGNAHLVYMNQVKYYADLPENKQLTHLELRFDPVLWNEFLHDLKIRPEQRFVCMEAPISPAMRAVAQQLACNPYRGMTERLYMEGKALELLALYLRAAEAVTKPSSCLKPCDVKCIHEARDILIHRLDHPPSLVQLARMVHINEQKLKSGFKEVFGTTVFGFIRQQRLEKAKQLLEMDKISVSEASSLVGYSNFSHFASLFRKTYGFNPSLYGKNNNL</sequence>
<dbReference type="SMART" id="SM00342">
    <property type="entry name" value="HTH_ARAC"/>
    <property type="match status" value="1"/>
</dbReference>
<evidence type="ECO:0000256" key="1">
    <source>
        <dbReference type="ARBA" id="ARBA00023015"/>
    </source>
</evidence>
<dbReference type="InterPro" id="IPR018062">
    <property type="entry name" value="HTH_AraC-typ_CS"/>
</dbReference>
<name>A0A081NXH8_9BACL</name>
<dbReference type="PANTHER" id="PTHR47893">
    <property type="entry name" value="REGULATORY PROTEIN PCHR"/>
    <property type="match status" value="1"/>
</dbReference>
<evidence type="ECO:0000256" key="2">
    <source>
        <dbReference type="ARBA" id="ARBA00023125"/>
    </source>
</evidence>
<dbReference type="AlphaFoldDB" id="A0A081NXH8"/>
<gene>
    <name evidence="5" type="ORF">ET33_17420</name>
</gene>
<evidence type="ECO:0000313" key="5">
    <source>
        <dbReference type="EMBL" id="KEQ23151.1"/>
    </source>
</evidence>
<dbReference type="SUPFAM" id="SSF46689">
    <property type="entry name" value="Homeodomain-like"/>
    <property type="match status" value="2"/>
</dbReference>
<protein>
    <recommendedName>
        <fullName evidence="4">HTH araC/xylS-type domain-containing protein</fullName>
    </recommendedName>
</protein>
<keyword evidence="6" id="KW-1185">Reference proteome</keyword>
<organism evidence="5 6">
    <name type="scientific">Paenibacillus tyrfis</name>
    <dbReference type="NCBI Taxonomy" id="1501230"/>
    <lineage>
        <taxon>Bacteria</taxon>
        <taxon>Bacillati</taxon>
        <taxon>Bacillota</taxon>
        <taxon>Bacilli</taxon>
        <taxon>Bacillales</taxon>
        <taxon>Paenibacillaceae</taxon>
        <taxon>Paenibacillus</taxon>
    </lineage>
</organism>
<keyword evidence="2" id="KW-0238">DNA-binding</keyword>
<evidence type="ECO:0000259" key="4">
    <source>
        <dbReference type="PROSITE" id="PS01124"/>
    </source>
</evidence>
<dbReference type="Pfam" id="PF12833">
    <property type="entry name" value="HTH_18"/>
    <property type="match status" value="1"/>
</dbReference>
<dbReference type="InterPro" id="IPR009057">
    <property type="entry name" value="Homeodomain-like_sf"/>
</dbReference>
<dbReference type="eggNOG" id="COG2207">
    <property type="taxonomic scope" value="Bacteria"/>
</dbReference>
<dbReference type="RefSeq" id="WP_036689159.1">
    <property type="nucleotide sequence ID" value="NZ_JNVM01000024.1"/>
</dbReference>
<dbReference type="PROSITE" id="PS01124">
    <property type="entry name" value="HTH_ARAC_FAMILY_2"/>
    <property type="match status" value="1"/>
</dbReference>
<evidence type="ECO:0000256" key="3">
    <source>
        <dbReference type="ARBA" id="ARBA00023163"/>
    </source>
</evidence>
<dbReference type="InterPro" id="IPR018060">
    <property type="entry name" value="HTH_AraC"/>
</dbReference>
<dbReference type="Gene3D" id="1.10.10.60">
    <property type="entry name" value="Homeodomain-like"/>
    <property type="match status" value="2"/>
</dbReference>
<dbReference type="InterPro" id="IPR053142">
    <property type="entry name" value="PchR_regulatory_protein"/>
</dbReference>
<accession>A0A081NXH8</accession>